<organism evidence="1 2">
    <name type="scientific">Xylaria curta</name>
    <dbReference type="NCBI Taxonomy" id="42375"/>
    <lineage>
        <taxon>Eukaryota</taxon>
        <taxon>Fungi</taxon>
        <taxon>Dikarya</taxon>
        <taxon>Ascomycota</taxon>
        <taxon>Pezizomycotina</taxon>
        <taxon>Sordariomycetes</taxon>
        <taxon>Xylariomycetidae</taxon>
        <taxon>Xylariales</taxon>
        <taxon>Xylariaceae</taxon>
        <taxon>Xylaria</taxon>
    </lineage>
</organism>
<accession>A0ACC1P259</accession>
<reference evidence="1" key="1">
    <citation type="submission" date="2022-10" db="EMBL/GenBank/DDBJ databases">
        <title>Genome Sequence of Xylaria curta.</title>
        <authorList>
            <person name="Buettner E."/>
        </authorList>
    </citation>
    <scope>NUCLEOTIDE SEQUENCE</scope>
    <source>
        <strain evidence="1">Babe10</strain>
    </source>
</reference>
<proteinExistence type="predicted"/>
<sequence>MSSASKNEGRQSPPPEAQSGPQLHETPASGQGTDRADNKEQTNQDQLKNLTSNPPGPMDASLADKFAKGYTKQ</sequence>
<protein>
    <submittedName>
        <fullName evidence="1">Uncharacterized protein</fullName>
    </submittedName>
</protein>
<keyword evidence="2" id="KW-1185">Reference proteome</keyword>
<gene>
    <name evidence="1" type="ORF">NUW58_g5424</name>
</gene>
<evidence type="ECO:0000313" key="1">
    <source>
        <dbReference type="EMBL" id="KAJ2985641.1"/>
    </source>
</evidence>
<comment type="caution">
    <text evidence="1">The sequence shown here is derived from an EMBL/GenBank/DDBJ whole genome shotgun (WGS) entry which is preliminary data.</text>
</comment>
<dbReference type="Proteomes" id="UP001143856">
    <property type="component" value="Unassembled WGS sequence"/>
</dbReference>
<name>A0ACC1P259_9PEZI</name>
<dbReference type="EMBL" id="JAPDGR010001070">
    <property type="protein sequence ID" value="KAJ2985641.1"/>
    <property type="molecule type" value="Genomic_DNA"/>
</dbReference>
<evidence type="ECO:0000313" key="2">
    <source>
        <dbReference type="Proteomes" id="UP001143856"/>
    </source>
</evidence>